<protein>
    <submittedName>
        <fullName evidence="1">Uncharacterized protein</fullName>
    </submittedName>
</protein>
<dbReference type="Proteomes" id="UP000433737">
    <property type="component" value="Unassembled WGS sequence"/>
</dbReference>
<evidence type="ECO:0000313" key="1">
    <source>
        <dbReference type="EMBL" id="VXB64106.1"/>
    </source>
</evidence>
<comment type="caution">
    <text evidence="1">The sequence shown here is derived from an EMBL/GenBank/DDBJ whole genome shotgun (WGS) entry which is preliminary data.</text>
</comment>
<name>A0AAX3J4W3_9GAMM</name>
<reference evidence="1 2" key="1">
    <citation type="submission" date="2019-10" db="EMBL/GenBank/DDBJ databases">
        <authorList>
            <person name="Karimi E."/>
        </authorList>
    </citation>
    <scope>NUCLEOTIDE SEQUENCE [LARGE SCALE GENOMIC DNA]</scope>
    <source>
        <strain evidence="1">Pantoea sp. 111</strain>
    </source>
</reference>
<gene>
    <name evidence="1" type="ORF">PANT111_160265</name>
</gene>
<accession>A0AAX3J4W3</accession>
<evidence type="ECO:0000313" key="2">
    <source>
        <dbReference type="Proteomes" id="UP000433737"/>
    </source>
</evidence>
<sequence>MNKAAYVTENTSADSDLAAAHFMHPADPQRFDLRLFLDLSGGRLRKKCEPYSTIILKNRRFSRADRS</sequence>
<proteinExistence type="predicted"/>
<dbReference type="EMBL" id="CABWMH010000008">
    <property type="protein sequence ID" value="VXB64106.1"/>
    <property type="molecule type" value="Genomic_DNA"/>
</dbReference>
<dbReference type="AlphaFoldDB" id="A0AAX3J4W3"/>
<organism evidence="1 2">
    <name type="scientific">Pantoea brenneri</name>
    <dbReference type="NCBI Taxonomy" id="472694"/>
    <lineage>
        <taxon>Bacteria</taxon>
        <taxon>Pseudomonadati</taxon>
        <taxon>Pseudomonadota</taxon>
        <taxon>Gammaproteobacteria</taxon>
        <taxon>Enterobacterales</taxon>
        <taxon>Erwiniaceae</taxon>
        <taxon>Pantoea</taxon>
    </lineage>
</organism>